<dbReference type="PROSITE" id="PS00682">
    <property type="entry name" value="ZP_1"/>
    <property type="match status" value="1"/>
</dbReference>
<comment type="caution">
    <text evidence="10">The sequence shown here is derived from an EMBL/GenBank/DDBJ whole genome shotgun (WGS) entry which is preliminary data.</text>
</comment>
<organism evidence="10 11">
    <name type="scientific">Polyodon spathula</name>
    <name type="common">North American paddlefish</name>
    <name type="synonym">Squalus spathula</name>
    <dbReference type="NCBI Taxonomy" id="7913"/>
    <lineage>
        <taxon>Eukaryota</taxon>
        <taxon>Metazoa</taxon>
        <taxon>Chordata</taxon>
        <taxon>Craniata</taxon>
        <taxon>Vertebrata</taxon>
        <taxon>Euteleostomi</taxon>
        <taxon>Actinopterygii</taxon>
        <taxon>Chondrostei</taxon>
        <taxon>Acipenseriformes</taxon>
        <taxon>Polyodontidae</taxon>
        <taxon>Polyodon</taxon>
    </lineage>
</organism>
<dbReference type="PANTHER" id="PTHR11576">
    <property type="entry name" value="ZONA PELLUCIDA SPERM-BINDING PROTEIN 3"/>
    <property type="match status" value="1"/>
</dbReference>
<reference evidence="10" key="1">
    <citation type="journal article" date="2021" name="Cell">
        <title>Tracing the genetic footprints of vertebrate landing in non-teleost ray-finned fishes.</title>
        <authorList>
            <person name="Bi X."/>
            <person name="Wang K."/>
            <person name="Yang L."/>
            <person name="Pan H."/>
            <person name="Jiang H."/>
            <person name="Wei Q."/>
            <person name="Fang M."/>
            <person name="Yu H."/>
            <person name="Zhu C."/>
            <person name="Cai Y."/>
            <person name="He Y."/>
            <person name="Gan X."/>
            <person name="Zeng H."/>
            <person name="Yu D."/>
            <person name="Zhu Y."/>
            <person name="Jiang H."/>
            <person name="Qiu Q."/>
            <person name="Yang H."/>
            <person name="Zhang Y.E."/>
            <person name="Wang W."/>
            <person name="Zhu M."/>
            <person name="He S."/>
            <person name="Zhang G."/>
        </authorList>
    </citation>
    <scope>NUCLEOTIDE SEQUENCE</scope>
    <source>
        <strain evidence="10">Pddl_001</strain>
    </source>
</reference>
<sequence>NWSGPRVSSVIYLGDVLHIEASVAVDNHVPLRLYVDSCIATLSGNKDSEPRYAIVDKLRCLMDSKAADSSSSFRRPALNKLRFDITAFRFQGDSRSLVRLI</sequence>
<dbReference type="Pfam" id="PF00100">
    <property type="entry name" value="Zona_pellucida"/>
    <property type="match status" value="1"/>
</dbReference>
<name>A0ABS2Y722_POLSP</name>
<evidence type="ECO:0000256" key="7">
    <source>
        <dbReference type="ARBA" id="ARBA00023180"/>
    </source>
</evidence>
<dbReference type="Gene3D" id="2.60.40.4100">
    <property type="entry name" value="Zona pellucida, ZP-C domain"/>
    <property type="match status" value="1"/>
</dbReference>
<comment type="similarity">
    <text evidence="2">Belongs to the ZP domain family. ZPC subfamily.</text>
</comment>
<keyword evidence="6" id="KW-1015">Disulfide bond</keyword>
<evidence type="ECO:0000256" key="1">
    <source>
        <dbReference type="ARBA" id="ARBA00004613"/>
    </source>
</evidence>
<keyword evidence="5" id="KW-0732">Signal</keyword>
<keyword evidence="7" id="KW-0325">Glycoprotein</keyword>
<proteinExistence type="inferred from homology"/>
<feature type="non-terminal residue" evidence="10">
    <location>
        <position position="1"/>
    </location>
</feature>
<dbReference type="InterPro" id="IPR042235">
    <property type="entry name" value="ZP-C_dom"/>
</dbReference>
<evidence type="ECO:0000313" key="11">
    <source>
        <dbReference type="Proteomes" id="UP001166093"/>
    </source>
</evidence>
<evidence type="ECO:0000256" key="5">
    <source>
        <dbReference type="ARBA" id="ARBA00022729"/>
    </source>
</evidence>
<dbReference type="InterPro" id="IPR001507">
    <property type="entry name" value="ZP_dom"/>
</dbReference>
<evidence type="ECO:0000313" key="10">
    <source>
        <dbReference type="EMBL" id="MBN3282021.1"/>
    </source>
</evidence>
<keyword evidence="11" id="KW-1185">Reference proteome</keyword>
<evidence type="ECO:0000259" key="9">
    <source>
        <dbReference type="PROSITE" id="PS51034"/>
    </source>
</evidence>
<comment type="subcellular location">
    <subcellularLocation>
        <location evidence="1">Secreted</location>
    </subcellularLocation>
</comment>
<gene>
    <name evidence="10" type="primary">Zp3_5</name>
    <name evidence="10" type="ORF">GTO93_0012494</name>
</gene>
<dbReference type="PROSITE" id="PS51034">
    <property type="entry name" value="ZP_2"/>
    <property type="match status" value="1"/>
</dbReference>
<dbReference type="InterPro" id="IPR055355">
    <property type="entry name" value="ZP-C"/>
</dbReference>
<evidence type="ECO:0000256" key="8">
    <source>
        <dbReference type="ARBA" id="ARBA00030824"/>
    </source>
</evidence>
<keyword evidence="4" id="KW-0964">Secreted</keyword>
<evidence type="ECO:0000256" key="3">
    <source>
        <dbReference type="ARBA" id="ARBA00017980"/>
    </source>
</evidence>
<evidence type="ECO:0000256" key="6">
    <source>
        <dbReference type="ARBA" id="ARBA00023157"/>
    </source>
</evidence>
<dbReference type="Proteomes" id="UP001166093">
    <property type="component" value="Unassembled WGS sequence"/>
</dbReference>
<dbReference type="PANTHER" id="PTHR11576:SF2">
    <property type="entry name" value="ZONA PELLUCIDA SPERM-BINDING PROTEIN 3"/>
    <property type="match status" value="1"/>
</dbReference>
<dbReference type="EMBL" id="JAAWVQ010113556">
    <property type="protein sequence ID" value="MBN3282021.1"/>
    <property type="molecule type" value="Genomic_DNA"/>
</dbReference>
<feature type="non-terminal residue" evidence="10">
    <location>
        <position position="101"/>
    </location>
</feature>
<dbReference type="InterPro" id="IPR017977">
    <property type="entry name" value="ZP_dom_CS"/>
</dbReference>
<evidence type="ECO:0000256" key="2">
    <source>
        <dbReference type="ARBA" id="ARBA00006735"/>
    </source>
</evidence>
<accession>A0ABS2Y722</accession>
<feature type="domain" description="ZP" evidence="9">
    <location>
        <begin position="1"/>
        <end position="101"/>
    </location>
</feature>
<evidence type="ECO:0000256" key="4">
    <source>
        <dbReference type="ARBA" id="ARBA00022525"/>
    </source>
</evidence>
<protein>
    <recommendedName>
        <fullName evidence="3">Zona pellucida sperm-binding protein 3</fullName>
    </recommendedName>
    <alternativeName>
        <fullName evidence="8">Zona pellucida glycoprotein 3</fullName>
    </alternativeName>
</protein>